<accession>A0AAV9Q3R7</accession>
<proteinExistence type="predicted"/>
<reference evidence="2 3" key="1">
    <citation type="submission" date="2023-06" db="EMBL/GenBank/DDBJ databases">
        <title>Black Yeasts Isolated from many extreme environments.</title>
        <authorList>
            <person name="Coleine C."/>
            <person name="Stajich J.E."/>
            <person name="Selbmann L."/>
        </authorList>
    </citation>
    <scope>NUCLEOTIDE SEQUENCE [LARGE SCALE GENOMIC DNA]</scope>
    <source>
        <strain evidence="2 3">CCFEE 5887</strain>
    </source>
</reference>
<feature type="region of interest" description="Disordered" evidence="1">
    <location>
        <begin position="17"/>
        <end position="40"/>
    </location>
</feature>
<sequence>MDDYGNYYDAYEDFGDWEGGYDDSYGQENDYDYGNGEDYWIDDEYGDDEDYWYDGEDDEEGMEHDEGEYAHAGGYDDQYMHHDQSYHQGGGGGGGGGYGQQYHDNYSHSYGMGHGHDGSDYYYDQQDPYGRNSYGHQAMHQQPQGSYCAFGHVASRSPLTPQSDVSAITHSLLDMYNHSQSLESPHLARPTWSQSIPPAAAIHSSSQSSGHSQQVHSFRSLNSPIAATPQPYPSEPVSRAVGINRARNIAVHMPEIPSNTSPPRRPARPPLNAFHRLFWDGPDQPKPPNPYLLAPGRSSSQRTPKSATSLSDRGSPRRRLRMPRSVNGNSPTISGSPRPKAAFGFLAPLTP</sequence>
<feature type="compositionally biased region" description="Gly residues" evidence="1">
    <location>
        <begin position="88"/>
        <end position="99"/>
    </location>
</feature>
<protein>
    <submittedName>
        <fullName evidence="2">Uncharacterized protein</fullName>
    </submittedName>
</protein>
<feature type="region of interest" description="Disordered" evidence="1">
    <location>
        <begin position="253"/>
        <end position="351"/>
    </location>
</feature>
<feature type="region of interest" description="Disordered" evidence="1">
    <location>
        <begin position="199"/>
        <end position="218"/>
    </location>
</feature>
<gene>
    <name evidence="2" type="ORF">LTR25_006605</name>
</gene>
<name>A0AAV9Q3R7_9PEZI</name>
<dbReference type="EMBL" id="JAXLQG010000011">
    <property type="protein sequence ID" value="KAK5534573.1"/>
    <property type="molecule type" value="Genomic_DNA"/>
</dbReference>
<feature type="compositionally biased region" description="Low complexity" evidence="1">
    <location>
        <begin position="199"/>
        <end position="217"/>
    </location>
</feature>
<dbReference type="Proteomes" id="UP001345827">
    <property type="component" value="Unassembled WGS sequence"/>
</dbReference>
<evidence type="ECO:0000256" key="1">
    <source>
        <dbReference type="SAM" id="MobiDB-lite"/>
    </source>
</evidence>
<evidence type="ECO:0000313" key="2">
    <source>
        <dbReference type="EMBL" id="KAK5534573.1"/>
    </source>
</evidence>
<organism evidence="2 3">
    <name type="scientific">Vermiconidia calcicola</name>
    <dbReference type="NCBI Taxonomy" id="1690605"/>
    <lineage>
        <taxon>Eukaryota</taxon>
        <taxon>Fungi</taxon>
        <taxon>Dikarya</taxon>
        <taxon>Ascomycota</taxon>
        <taxon>Pezizomycotina</taxon>
        <taxon>Dothideomycetes</taxon>
        <taxon>Dothideomycetidae</taxon>
        <taxon>Mycosphaerellales</taxon>
        <taxon>Extremaceae</taxon>
        <taxon>Vermiconidia</taxon>
    </lineage>
</organism>
<feature type="region of interest" description="Disordered" evidence="1">
    <location>
        <begin position="79"/>
        <end position="100"/>
    </location>
</feature>
<feature type="compositionally biased region" description="Polar residues" evidence="1">
    <location>
        <begin position="326"/>
        <end position="335"/>
    </location>
</feature>
<feature type="compositionally biased region" description="Polar residues" evidence="1">
    <location>
        <begin position="297"/>
        <end position="308"/>
    </location>
</feature>
<comment type="caution">
    <text evidence="2">The sequence shown here is derived from an EMBL/GenBank/DDBJ whole genome shotgun (WGS) entry which is preliminary data.</text>
</comment>
<keyword evidence="3" id="KW-1185">Reference proteome</keyword>
<evidence type="ECO:0000313" key="3">
    <source>
        <dbReference type="Proteomes" id="UP001345827"/>
    </source>
</evidence>
<dbReference type="AlphaFoldDB" id="A0AAV9Q3R7"/>